<dbReference type="PANTHER" id="PTHR42828:SF3">
    <property type="entry name" value="THREONYLCARBAMOYL-AMP SYNTHASE"/>
    <property type="match status" value="1"/>
</dbReference>
<dbReference type="Proteomes" id="UP000280344">
    <property type="component" value="Chromosome"/>
</dbReference>
<reference evidence="2 3" key="1">
    <citation type="submission" date="2018-12" db="EMBL/GenBank/DDBJ databases">
        <title>Complete genome sequence of Flaviflexus sp. H23T48.</title>
        <authorList>
            <person name="Bae J.-W."/>
            <person name="Lee J.-Y."/>
        </authorList>
    </citation>
    <scope>NUCLEOTIDE SEQUENCE [LARGE SCALE GENOMIC DNA]</scope>
    <source>
        <strain evidence="2 3">H23T48</strain>
    </source>
</reference>
<dbReference type="AlphaFoldDB" id="A0A3S9PV86"/>
<proteinExistence type="predicted"/>
<dbReference type="Gene3D" id="3.90.870.10">
    <property type="entry name" value="DHBP synthase"/>
    <property type="match status" value="1"/>
</dbReference>
<dbReference type="PROSITE" id="PS51163">
    <property type="entry name" value="YRDC"/>
    <property type="match status" value="1"/>
</dbReference>
<dbReference type="KEGG" id="flh:EJ997_01960"/>
<dbReference type="EMBL" id="CP034593">
    <property type="protein sequence ID" value="AZQ76286.1"/>
    <property type="molecule type" value="Genomic_DNA"/>
</dbReference>
<dbReference type="InterPro" id="IPR006070">
    <property type="entry name" value="Sua5-like_dom"/>
</dbReference>
<organism evidence="2 3">
    <name type="scientific">Flaviflexus ciconiae</name>
    <dbReference type="NCBI Taxonomy" id="2496867"/>
    <lineage>
        <taxon>Bacteria</taxon>
        <taxon>Bacillati</taxon>
        <taxon>Actinomycetota</taxon>
        <taxon>Actinomycetes</taxon>
        <taxon>Actinomycetales</taxon>
        <taxon>Actinomycetaceae</taxon>
        <taxon>Flaviflexus</taxon>
    </lineage>
</organism>
<dbReference type="RefSeq" id="WP_126703095.1">
    <property type="nucleotide sequence ID" value="NZ_CP034593.1"/>
</dbReference>
<dbReference type="InterPro" id="IPR017945">
    <property type="entry name" value="DHBP_synth_RibB-like_a/b_dom"/>
</dbReference>
<evidence type="ECO:0000313" key="2">
    <source>
        <dbReference type="EMBL" id="AZQ76286.1"/>
    </source>
</evidence>
<evidence type="ECO:0000313" key="3">
    <source>
        <dbReference type="Proteomes" id="UP000280344"/>
    </source>
</evidence>
<feature type="domain" description="YrdC-like" evidence="1">
    <location>
        <begin position="14"/>
        <end position="200"/>
    </location>
</feature>
<accession>A0A3S9PV86</accession>
<dbReference type="NCBIfam" id="TIGR00057">
    <property type="entry name" value="L-threonylcarbamoyladenylate synthase"/>
    <property type="match status" value="1"/>
</dbReference>
<dbReference type="PANTHER" id="PTHR42828">
    <property type="entry name" value="DHBP SYNTHASE RIBB-LIKE ALPHA/BETA DOMAIN-CONTAINING PROTEIN"/>
    <property type="match status" value="1"/>
</dbReference>
<dbReference type="OrthoDB" id="9781656at2"/>
<dbReference type="SUPFAM" id="SSF55821">
    <property type="entry name" value="YrdC/RibB"/>
    <property type="match status" value="1"/>
</dbReference>
<evidence type="ECO:0000259" key="1">
    <source>
        <dbReference type="PROSITE" id="PS51163"/>
    </source>
</evidence>
<dbReference type="GO" id="GO:0003725">
    <property type="term" value="F:double-stranded RNA binding"/>
    <property type="evidence" value="ECO:0007669"/>
    <property type="project" value="InterPro"/>
</dbReference>
<dbReference type="InterPro" id="IPR052532">
    <property type="entry name" value="SUA5_domain"/>
</dbReference>
<keyword evidence="3" id="KW-1185">Reference proteome</keyword>
<gene>
    <name evidence="2" type="ORF">EJ997_01960</name>
</gene>
<protein>
    <submittedName>
        <fullName evidence="2">Threonylcarbamoyl-AMP synthase</fullName>
    </submittedName>
</protein>
<sequence length="206" mass="22507">MARYVEIHPEDPQTRLIDKVVDHIREGAVVAFPTDSGYAIGCQLGNKDSLERIRTIRKVGAKHHFTVLCSDFAQLGQFVIVDNSQFRLIKQLTPGPYTFILKGTKEVPRMTLNPKKHTIGARIPDHKITQALVSALGEPILSSTLILPGEEEPMTDGWEVNEALGNVLDIVIEGPVGLEGATTVVDMSEGFADVAREGAGSTEMFE</sequence>
<dbReference type="Pfam" id="PF01300">
    <property type="entry name" value="Sua5_yciO_yrdC"/>
    <property type="match status" value="1"/>
</dbReference>
<name>A0A3S9PV86_9ACTO</name>